<gene>
    <name evidence="1" type="ORF">AFUS01_LOCUS1303</name>
</gene>
<protein>
    <submittedName>
        <fullName evidence="1">Uncharacterized protein</fullName>
    </submittedName>
</protein>
<comment type="caution">
    <text evidence="1">The sequence shown here is derived from an EMBL/GenBank/DDBJ whole genome shotgun (WGS) entry which is preliminary data.</text>
</comment>
<proteinExistence type="predicted"/>
<evidence type="ECO:0000313" key="2">
    <source>
        <dbReference type="Proteomes" id="UP000708208"/>
    </source>
</evidence>
<organism evidence="1 2">
    <name type="scientific">Allacma fusca</name>
    <dbReference type="NCBI Taxonomy" id="39272"/>
    <lineage>
        <taxon>Eukaryota</taxon>
        <taxon>Metazoa</taxon>
        <taxon>Ecdysozoa</taxon>
        <taxon>Arthropoda</taxon>
        <taxon>Hexapoda</taxon>
        <taxon>Collembola</taxon>
        <taxon>Symphypleona</taxon>
        <taxon>Sminthuridae</taxon>
        <taxon>Allacma</taxon>
    </lineage>
</organism>
<keyword evidence="2" id="KW-1185">Reference proteome</keyword>
<sequence>MEISRPKTSRGCSKLTREFHPSLKYSSSAGSGRDAGEALFLSNFISRNLNLTHFSGSSLQHTIQSLLLSCSWNLRIDCEFVNKGGKGIEGIQDTPSQLMIFTETRLTAQSYPSSSQLPKNCKKCLKEN</sequence>
<name>A0A8J2J0A0_9HEXA</name>
<dbReference type="EMBL" id="CAJVCH010007270">
    <property type="protein sequence ID" value="CAG7660119.1"/>
    <property type="molecule type" value="Genomic_DNA"/>
</dbReference>
<dbReference type="Proteomes" id="UP000708208">
    <property type="component" value="Unassembled WGS sequence"/>
</dbReference>
<evidence type="ECO:0000313" key="1">
    <source>
        <dbReference type="EMBL" id="CAG7660119.1"/>
    </source>
</evidence>
<dbReference type="AlphaFoldDB" id="A0A8J2J0A0"/>
<accession>A0A8J2J0A0</accession>
<reference evidence="1" key="1">
    <citation type="submission" date="2021-06" db="EMBL/GenBank/DDBJ databases">
        <authorList>
            <person name="Hodson N. C."/>
            <person name="Mongue J. A."/>
            <person name="Jaron S. K."/>
        </authorList>
    </citation>
    <scope>NUCLEOTIDE SEQUENCE</scope>
</reference>